<proteinExistence type="predicted"/>
<evidence type="ECO:0000313" key="2">
    <source>
        <dbReference type="Proteomes" id="UP000642070"/>
    </source>
</evidence>
<protein>
    <submittedName>
        <fullName evidence="1">Uncharacterized protein</fullName>
    </submittedName>
</protein>
<name>A0A917U1P0_9ACTN</name>
<dbReference type="EMBL" id="BMPI01000034">
    <property type="protein sequence ID" value="GGM51248.1"/>
    <property type="molecule type" value="Genomic_DNA"/>
</dbReference>
<accession>A0A917U1P0</accession>
<reference evidence="1" key="2">
    <citation type="submission" date="2020-09" db="EMBL/GenBank/DDBJ databases">
        <authorList>
            <person name="Sun Q."/>
            <person name="Ohkuma M."/>
        </authorList>
    </citation>
    <scope>NUCLEOTIDE SEQUENCE</scope>
    <source>
        <strain evidence="1">JCM 19831</strain>
    </source>
</reference>
<gene>
    <name evidence="1" type="ORF">GCM10007977_061290</name>
</gene>
<dbReference type="Proteomes" id="UP000642070">
    <property type="component" value="Unassembled WGS sequence"/>
</dbReference>
<keyword evidence="2" id="KW-1185">Reference proteome</keyword>
<organism evidence="1 2">
    <name type="scientific">Dactylosporangium sucinum</name>
    <dbReference type="NCBI Taxonomy" id="1424081"/>
    <lineage>
        <taxon>Bacteria</taxon>
        <taxon>Bacillati</taxon>
        <taxon>Actinomycetota</taxon>
        <taxon>Actinomycetes</taxon>
        <taxon>Micromonosporales</taxon>
        <taxon>Micromonosporaceae</taxon>
        <taxon>Dactylosporangium</taxon>
    </lineage>
</organism>
<reference evidence="1" key="1">
    <citation type="journal article" date="2014" name="Int. J. Syst. Evol. Microbiol.">
        <title>Complete genome sequence of Corynebacterium casei LMG S-19264T (=DSM 44701T), isolated from a smear-ripened cheese.</title>
        <authorList>
            <consortium name="US DOE Joint Genome Institute (JGI-PGF)"/>
            <person name="Walter F."/>
            <person name="Albersmeier A."/>
            <person name="Kalinowski J."/>
            <person name="Ruckert C."/>
        </authorList>
    </citation>
    <scope>NUCLEOTIDE SEQUENCE</scope>
    <source>
        <strain evidence="1">JCM 19831</strain>
    </source>
</reference>
<comment type="caution">
    <text evidence="1">The sequence shown here is derived from an EMBL/GenBank/DDBJ whole genome shotgun (WGS) entry which is preliminary data.</text>
</comment>
<dbReference type="AlphaFoldDB" id="A0A917U1P0"/>
<dbReference type="RefSeq" id="WP_190253446.1">
    <property type="nucleotide sequence ID" value="NZ_BMPI01000034.1"/>
</dbReference>
<evidence type="ECO:0000313" key="1">
    <source>
        <dbReference type="EMBL" id="GGM51248.1"/>
    </source>
</evidence>
<sequence length="71" mass="7663">MLCWLIGSLLTAVVSTTALLVSRLVWLAGLKEALSNSHPHQRPAIIRAYATCQPVAARTRDPGPRDVGADR</sequence>